<gene>
    <name evidence="9" type="ORF">DWX31_00825</name>
</gene>
<evidence type="ECO:0000256" key="7">
    <source>
        <dbReference type="SAM" id="Phobius"/>
    </source>
</evidence>
<evidence type="ECO:0000256" key="6">
    <source>
        <dbReference type="ARBA" id="ARBA00023136"/>
    </source>
</evidence>
<feature type="transmembrane region" description="Helical" evidence="7">
    <location>
        <begin position="248"/>
        <end position="265"/>
    </location>
</feature>
<reference evidence="9 10" key="1">
    <citation type="submission" date="2018-08" db="EMBL/GenBank/DDBJ databases">
        <title>A genome reference for cultivated species of the human gut microbiota.</title>
        <authorList>
            <person name="Zou Y."/>
            <person name="Xue W."/>
            <person name="Luo G."/>
        </authorList>
    </citation>
    <scope>NUCLEOTIDE SEQUENCE [LARGE SCALE GENOMIC DNA]</scope>
    <source>
        <strain evidence="9 10">AF19-13AC</strain>
    </source>
</reference>
<keyword evidence="6 7" id="KW-0472">Membrane</keyword>
<dbReference type="Proteomes" id="UP000261023">
    <property type="component" value="Unassembled WGS sequence"/>
</dbReference>
<feature type="transmembrane region" description="Helical" evidence="7">
    <location>
        <begin position="173"/>
        <end position="198"/>
    </location>
</feature>
<evidence type="ECO:0000256" key="4">
    <source>
        <dbReference type="ARBA" id="ARBA00022692"/>
    </source>
</evidence>
<keyword evidence="2" id="KW-1003">Cell membrane</keyword>
<evidence type="ECO:0000259" key="8">
    <source>
        <dbReference type="Pfam" id="PF06808"/>
    </source>
</evidence>
<name>A0A3E3DUN6_9FIRM</name>
<keyword evidence="4 7" id="KW-0812">Transmembrane</keyword>
<feature type="transmembrane region" description="Helical" evidence="7">
    <location>
        <begin position="319"/>
        <end position="350"/>
    </location>
</feature>
<keyword evidence="3" id="KW-0997">Cell inner membrane</keyword>
<evidence type="ECO:0000313" key="10">
    <source>
        <dbReference type="Proteomes" id="UP000261023"/>
    </source>
</evidence>
<proteinExistence type="predicted"/>
<dbReference type="OrthoDB" id="9772674at2"/>
<dbReference type="PANTHER" id="PTHR33362:SF2">
    <property type="entry name" value="TRAP TRANSPORTER LARGE PERMEASE PROTEIN"/>
    <property type="match status" value="1"/>
</dbReference>
<protein>
    <submittedName>
        <fullName evidence="9">TRAP transporter large permease</fullName>
    </submittedName>
</protein>
<evidence type="ECO:0000256" key="5">
    <source>
        <dbReference type="ARBA" id="ARBA00022989"/>
    </source>
</evidence>
<comment type="caution">
    <text evidence="9">The sequence shown here is derived from an EMBL/GenBank/DDBJ whole genome shotgun (WGS) entry which is preliminary data.</text>
</comment>
<feature type="transmembrane region" description="Helical" evidence="7">
    <location>
        <begin position="86"/>
        <end position="109"/>
    </location>
</feature>
<dbReference type="InterPro" id="IPR004681">
    <property type="entry name" value="TRAP_DctM"/>
</dbReference>
<comment type="subcellular location">
    <subcellularLocation>
        <location evidence="1">Cell inner membrane</location>
        <topology evidence="1">Multi-pass membrane protein</topology>
    </subcellularLocation>
</comment>
<dbReference type="NCBIfam" id="TIGR00786">
    <property type="entry name" value="dctM"/>
    <property type="match status" value="1"/>
</dbReference>
<organism evidence="9 10">
    <name type="scientific">Hungatella hathewayi</name>
    <dbReference type="NCBI Taxonomy" id="154046"/>
    <lineage>
        <taxon>Bacteria</taxon>
        <taxon>Bacillati</taxon>
        <taxon>Bacillota</taxon>
        <taxon>Clostridia</taxon>
        <taxon>Lachnospirales</taxon>
        <taxon>Lachnospiraceae</taxon>
        <taxon>Hungatella</taxon>
    </lineage>
</organism>
<feature type="transmembrane region" description="Helical" evidence="7">
    <location>
        <begin position="56"/>
        <end position="74"/>
    </location>
</feature>
<feature type="transmembrane region" description="Helical" evidence="7">
    <location>
        <begin position="403"/>
        <end position="426"/>
    </location>
</feature>
<dbReference type="AlphaFoldDB" id="A0A3E3DUN6"/>
<dbReference type="PIRSF" id="PIRSF006066">
    <property type="entry name" value="HI0050"/>
    <property type="match status" value="1"/>
</dbReference>
<dbReference type="RefSeq" id="WP_025529077.1">
    <property type="nucleotide sequence ID" value="NZ_QTJW01000001.1"/>
</dbReference>
<feature type="domain" description="TRAP C4-dicarboxylate transport system permease DctM subunit" evidence="8">
    <location>
        <begin position="11"/>
        <end position="421"/>
    </location>
</feature>
<dbReference type="Pfam" id="PF06808">
    <property type="entry name" value="DctM"/>
    <property type="match status" value="1"/>
</dbReference>
<dbReference type="InterPro" id="IPR010656">
    <property type="entry name" value="DctM"/>
</dbReference>
<feature type="transmembrane region" description="Helical" evidence="7">
    <location>
        <begin position="219"/>
        <end position="242"/>
    </location>
</feature>
<accession>A0A3E3DUN6</accession>
<feature type="transmembrane region" description="Helical" evidence="7">
    <location>
        <begin position="277"/>
        <end position="299"/>
    </location>
</feature>
<keyword evidence="5 7" id="KW-1133">Transmembrane helix</keyword>
<sequence>MAIQSLAIIIFVLAVFLVAGVPISYAIGVSALAAILQMVTLDVSVLTAAQRTFVGMSKFSLTAIPFFVLAGNLMNQGGIAKRLVDFVLAILGKLPGALLVTNVGANALFGAISGSASAAAAAVGSMVQEGEDKQGYERAVCAATNGASAPSGLLIPPSNALITYSLVSGGTSVAALFLAGYIPGILWAVCCVVVAVIIARKKGYKGTPGKFDWKNLGAATLKAIPALSLIVVVIGGIIAGVFTATEGSAIAVVYALVLGICYRNITWKSFWKILVDSAKMSGMIVFLIGVSNILGWVMAFTQIPQAISAGLLGLTNSPIIILLIMNVILLIAGTFMDVTPAILIFTPLFLPIVKTFGMHPVHFGLILVYNLCIGNITPPVGNTLFVAIKVGKTSLAKVMPYMVMYYASILVGLVLVTYIPAVSMALPTMAGLVK</sequence>
<evidence type="ECO:0000256" key="1">
    <source>
        <dbReference type="ARBA" id="ARBA00004429"/>
    </source>
</evidence>
<feature type="transmembrane region" description="Helical" evidence="7">
    <location>
        <begin position="362"/>
        <end position="388"/>
    </location>
</feature>
<feature type="transmembrane region" description="Helical" evidence="7">
    <location>
        <begin position="7"/>
        <end position="36"/>
    </location>
</feature>
<dbReference type="EMBL" id="QTJW01000001">
    <property type="protein sequence ID" value="RGD72428.1"/>
    <property type="molecule type" value="Genomic_DNA"/>
</dbReference>
<dbReference type="PANTHER" id="PTHR33362">
    <property type="entry name" value="SIALIC ACID TRAP TRANSPORTER PERMEASE PROTEIN SIAT-RELATED"/>
    <property type="match status" value="1"/>
</dbReference>
<dbReference type="GO" id="GO:0005886">
    <property type="term" value="C:plasma membrane"/>
    <property type="evidence" value="ECO:0007669"/>
    <property type="project" value="UniProtKB-SubCell"/>
</dbReference>
<evidence type="ECO:0000256" key="3">
    <source>
        <dbReference type="ARBA" id="ARBA00022519"/>
    </source>
</evidence>
<evidence type="ECO:0000313" key="9">
    <source>
        <dbReference type="EMBL" id="RGD72428.1"/>
    </source>
</evidence>
<evidence type="ECO:0000256" key="2">
    <source>
        <dbReference type="ARBA" id="ARBA00022475"/>
    </source>
</evidence>
<dbReference type="GO" id="GO:0022857">
    <property type="term" value="F:transmembrane transporter activity"/>
    <property type="evidence" value="ECO:0007669"/>
    <property type="project" value="TreeGrafter"/>
</dbReference>